<organism evidence="4 5">
    <name type="scientific">Xylocopa violacea</name>
    <name type="common">Violet carpenter bee</name>
    <name type="synonym">Apis violacea</name>
    <dbReference type="NCBI Taxonomy" id="135666"/>
    <lineage>
        <taxon>Eukaryota</taxon>
        <taxon>Metazoa</taxon>
        <taxon>Ecdysozoa</taxon>
        <taxon>Arthropoda</taxon>
        <taxon>Hexapoda</taxon>
        <taxon>Insecta</taxon>
        <taxon>Pterygota</taxon>
        <taxon>Neoptera</taxon>
        <taxon>Endopterygota</taxon>
        <taxon>Hymenoptera</taxon>
        <taxon>Apocrita</taxon>
        <taxon>Aculeata</taxon>
        <taxon>Apoidea</taxon>
        <taxon>Anthophila</taxon>
        <taxon>Apidae</taxon>
        <taxon>Xylocopa</taxon>
        <taxon>Xylocopa</taxon>
    </lineage>
</organism>
<dbReference type="InterPro" id="IPR036896">
    <property type="entry name" value="Avidin-like_sf"/>
</dbReference>
<feature type="region of interest" description="Disordered" evidence="2">
    <location>
        <begin position="51"/>
        <end position="102"/>
    </location>
</feature>
<evidence type="ECO:0000256" key="3">
    <source>
        <dbReference type="SAM" id="SignalP"/>
    </source>
</evidence>
<dbReference type="Proteomes" id="UP001642520">
    <property type="component" value="Unassembled WGS sequence"/>
</dbReference>
<sequence>MLLTLFRLTMIVPLLVSAVCVETNPEILSFAPSEENKAVVQSRRRNDAFINADAESVNDDEPDLAQKRQLNRNSRHANDQKSKVRRDSVSSLENRFPRSGGGVLAHKMAKDALKSPKMQETIRKLSRVKSPKGTLQATVKLPAVRKGGAKMADERRHRKGVRRKGRRKKKRKRHHRRYKPRHTGLLKRGSSKRTLDGKKDIRVSPKRSDARGSSMIKHNQVVHGDKTRDKTNTSGSRDKVDAVNVDDSEYVDFSSPASMESTTFLGESRKIKSSARLHESENMIDRLMRTTTRDPRRKSPGDQGVEYTDYYSDDEVLQDIVANKIPTQLVGSKTSNDRFARQALNVTSFRDDGQIDTNVQPYYPDYDTRRKELRYKDDPVNTLNDFQNYPSIERMSALNRNSRLFGADDPSLGYPIVYGPPEYRNENFDASYPVDTPGVLEQPQAPEGNALPDVQDNLDGSDAKKFDGEIQQPAVLPHDPDQFSYSNPYEIPQERLQSFSSSEPQNSNINEPVEPQIPQYKNLNSYQQPETNMQGLQPTNFDQDIVSPQIENVRIPSVNEVDAEYRTQPNYSPLPLYSNQEQQEDVLKNSPIQVKYNPILNHPNAMDQPLGKILESLGINVNGDSNNLNQNPSLNENTNQILPYSNTFDRPIMEQHLLSPSYLRKQPAEDSSSFYEGNNARGLEYQTNKFRNRDGYFRRQSIQNGGYYNNNILTHLEDEKNPTHHMNISIAVHDTKEVANQILDTIMEELEELKTDRSKNNKREGLPCRLSGSWSTAQAGVKLDMRVVNRTIIVTLSDLTTQRLHESLLNATWNVSGHVPFKRGSPFTLTATDNNTNSLAVFVGSCRVCQGIDTIAGVWSIARQPKDCRDFQVATSVFNDIFRKTKLSSLKEGANATENATEKHKKRKS</sequence>
<evidence type="ECO:0000256" key="2">
    <source>
        <dbReference type="SAM" id="MobiDB-lite"/>
    </source>
</evidence>
<protein>
    <submittedName>
        <fullName evidence="4">Uncharacterized protein</fullName>
    </submittedName>
</protein>
<reference evidence="4 5" key="1">
    <citation type="submission" date="2024-08" db="EMBL/GenBank/DDBJ databases">
        <authorList>
            <person name="Will J Nash"/>
            <person name="Angela Man"/>
            <person name="Seanna McTaggart"/>
            <person name="Kendall Baker"/>
            <person name="Tom Barker"/>
            <person name="Leah Catchpole"/>
            <person name="Alex Durrant"/>
            <person name="Karim Gharbi"/>
            <person name="Naomi Irish"/>
            <person name="Gemy Kaithakottil"/>
            <person name="Debby Ku"/>
            <person name="Aaliyah Providence"/>
            <person name="Felix Shaw"/>
            <person name="David Swarbreck"/>
            <person name="Chris Watkins"/>
            <person name="Ann M. McCartney"/>
            <person name="Giulio Formenti"/>
            <person name="Alice Mouton"/>
            <person name="Noel Vella"/>
            <person name="Bjorn M von Reumont"/>
            <person name="Adriana Vella"/>
            <person name="Wilfried Haerty"/>
        </authorList>
    </citation>
    <scope>NUCLEOTIDE SEQUENCE [LARGE SCALE GENOMIC DNA]</scope>
</reference>
<feature type="coiled-coil region" evidence="1">
    <location>
        <begin position="736"/>
        <end position="763"/>
    </location>
</feature>
<evidence type="ECO:0000313" key="5">
    <source>
        <dbReference type="Proteomes" id="UP001642520"/>
    </source>
</evidence>
<proteinExistence type="predicted"/>
<keyword evidence="5" id="KW-1185">Reference proteome</keyword>
<feature type="compositionally biased region" description="Basic residues" evidence="2">
    <location>
        <begin position="156"/>
        <end position="191"/>
    </location>
</feature>
<feature type="compositionally biased region" description="Basic and acidic residues" evidence="2">
    <location>
        <begin position="223"/>
        <end position="239"/>
    </location>
</feature>
<evidence type="ECO:0000256" key="1">
    <source>
        <dbReference type="SAM" id="Coils"/>
    </source>
</evidence>
<keyword evidence="3" id="KW-0732">Signal</keyword>
<dbReference type="Gene3D" id="2.40.128.30">
    <property type="entry name" value="Avidin-like"/>
    <property type="match status" value="1"/>
</dbReference>
<feature type="region of interest" description="Disordered" evidence="2">
    <location>
        <begin position="427"/>
        <end position="465"/>
    </location>
</feature>
<feature type="compositionally biased region" description="Basic and acidic residues" evidence="2">
    <location>
        <begin position="76"/>
        <end position="88"/>
    </location>
</feature>
<keyword evidence="1" id="KW-0175">Coiled coil</keyword>
<dbReference type="EMBL" id="CAXAJV020001300">
    <property type="protein sequence ID" value="CAL7949955.1"/>
    <property type="molecule type" value="Genomic_DNA"/>
</dbReference>
<evidence type="ECO:0000313" key="4">
    <source>
        <dbReference type="EMBL" id="CAL7949955.1"/>
    </source>
</evidence>
<feature type="compositionally biased region" description="Basic and acidic residues" evidence="2">
    <location>
        <begin position="193"/>
        <end position="210"/>
    </location>
</feature>
<feature type="chain" id="PRO_5046889623" evidence="3">
    <location>
        <begin position="19"/>
        <end position="909"/>
    </location>
</feature>
<feature type="region of interest" description="Disordered" evidence="2">
    <location>
        <begin position="145"/>
        <end position="239"/>
    </location>
</feature>
<gene>
    <name evidence="4" type="ORF">XYLVIOL_LOCUS9688</name>
</gene>
<name>A0ABP1P9N4_XYLVO</name>
<feature type="signal peptide" evidence="3">
    <location>
        <begin position="1"/>
        <end position="18"/>
    </location>
</feature>
<accession>A0ABP1P9N4</accession>
<comment type="caution">
    <text evidence="4">The sequence shown here is derived from an EMBL/GenBank/DDBJ whole genome shotgun (WGS) entry which is preliminary data.</text>
</comment>